<evidence type="ECO:0000256" key="2">
    <source>
        <dbReference type="ARBA" id="ARBA00022603"/>
    </source>
</evidence>
<keyword evidence="2" id="KW-0489">Methyltransferase</keyword>
<evidence type="ECO:0000313" key="12">
    <source>
        <dbReference type="Proteomes" id="UP000229703"/>
    </source>
</evidence>
<reference evidence="12" key="1">
    <citation type="submission" date="2017-09" db="EMBL/GenBank/DDBJ databases">
        <title>Depth-based differentiation of microbial function through sediment-hosted aquifers and enrichment of novel symbionts in the deep terrestrial subsurface.</title>
        <authorList>
            <person name="Probst A.J."/>
            <person name="Ladd B."/>
            <person name="Jarett J.K."/>
            <person name="Geller-Mcgrath D.E."/>
            <person name="Sieber C.M.K."/>
            <person name="Emerson J.B."/>
            <person name="Anantharaman K."/>
            <person name="Thomas B.C."/>
            <person name="Malmstrom R."/>
            <person name="Stieglmeier M."/>
            <person name="Klingl A."/>
            <person name="Woyke T."/>
            <person name="Ryan C.M."/>
            <person name="Banfield J.F."/>
        </authorList>
    </citation>
    <scope>NUCLEOTIDE SEQUENCE [LARGE SCALE GENOMIC DNA]</scope>
</reference>
<keyword evidence="7" id="KW-0411">Iron-sulfur</keyword>
<dbReference type="GO" id="GO:0031419">
    <property type="term" value="F:cobalamin binding"/>
    <property type="evidence" value="ECO:0007669"/>
    <property type="project" value="InterPro"/>
</dbReference>
<comment type="cofactor">
    <cofactor evidence="1">
        <name>[4Fe-4S] cluster</name>
        <dbReference type="ChEBI" id="CHEBI:49883"/>
    </cofactor>
</comment>
<evidence type="ECO:0000256" key="6">
    <source>
        <dbReference type="ARBA" id="ARBA00023004"/>
    </source>
</evidence>
<keyword evidence="8" id="KW-1133">Transmembrane helix</keyword>
<protein>
    <submittedName>
        <fullName evidence="11">Uncharacterized protein</fullName>
    </submittedName>
</protein>
<evidence type="ECO:0000259" key="9">
    <source>
        <dbReference type="PROSITE" id="PS51332"/>
    </source>
</evidence>
<dbReference type="SMART" id="SM00729">
    <property type="entry name" value="Elp3"/>
    <property type="match status" value="1"/>
</dbReference>
<dbReference type="InterPro" id="IPR023404">
    <property type="entry name" value="rSAM_horseshoe"/>
</dbReference>
<dbReference type="SUPFAM" id="SSF102114">
    <property type="entry name" value="Radical SAM enzymes"/>
    <property type="match status" value="1"/>
</dbReference>
<feature type="transmembrane region" description="Helical" evidence="8">
    <location>
        <begin position="452"/>
        <end position="473"/>
    </location>
</feature>
<gene>
    <name evidence="11" type="ORF">COZ37_07045</name>
</gene>
<dbReference type="Pfam" id="PF02310">
    <property type="entry name" value="B12-binding"/>
    <property type="match status" value="1"/>
</dbReference>
<dbReference type="InterPro" id="IPR034466">
    <property type="entry name" value="Methyltransferase_Class_B"/>
</dbReference>
<dbReference type="AlphaFoldDB" id="A0A2M7M1L4"/>
<dbReference type="PANTHER" id="PTHR43409:SF7">
    <property type="entry name" value="BLL1977 PROTEIN"/>
    <property type="match status" value="1"/>
</dbReference>
<proteinExistence type="predicted"/>
<dbReference type="InterPro" id="IPR006638">
    <property type="entry name" value="Elp3/MiaA/NifB-like_rSAM"/>
</dbReference>
<keyword evidence="3" id="KW-0808">Transferase</keyword>
<dbReference type="InterPro" id="IPR051198">
    <property type="entry name" value="BchE-like"/>
</dbReference>
<evidence type="ECO:0000256" key="7">
    <source>
        <dbReference type="ARBA" id="ARBA00023014"/>
    </source>
</evidence>
<name>A0A2M7M1L4_9BACT</name>
<dbReference type="Pfam" id="PF04055">
    <property type="entry name" value="Radical_SAM"/>
    <property type="match status" value="1"/>
</dbReference>
<dbReference type="SFLD" id="SFLDG01082">
    <property type="entry name" value="B12-binding_domain_containing"/>
    <property type="match status" value="1"/>
</dbReference>
<comment type="caution">
    <text evidence="11">The sequence shown here is derived from an EMBL/GenBank/DDBJ whole genome shotgun (WGS) entry which is preliminary data.</text>
</comment>
<dbReference type="SFLD" id="SFLDG01123">
    <property type="entry name" value="methyltransferase_(Class_B)"/>
    <property type="match status" value="1"/>
</dbReference>
<keyword evidence="8" id="KW-0812">Transmembrane</keyword>
<dbReference type="PROSITE" id="PS51918">
    <property type="entry name" value="RADICAL_SAM"/>
    <property type="match status" value="1"/>
</dbReference>
<dbReference type="Proteomes" id="UP000229703">
    <property type="component" value="Unassembled WGS sequence"/>
</dbReference>
<feature type="domain" description="Radical SAM core" evidence="10">
    <location>
        <begin position="189"/>
        <end position="446"/>
    </location>
</feature>
<evidence type="ECO:0000259" key="10">
    <source>
        <dbReference type="PROSITE" id="PS51918"/>
    </source>
</evidence>
<evidence type="ECO:0000256" key="1">
    <source>
        <dbReference type="ARBA" id="ARBA00001966"/>
    </source>
</evidence>
<evidence type="ECO:0000256" key="3">
    <source>
        <dbReference type="ARBA" id="ARBA00022679"/>
    </source>
</evidence>
<dbReference type="PROSITE" id="PS51332">
    <property type="entry name" value="B12_BINDING"/>
    <property type="match status" value="1"/>
</dbReference>
<dbReference type="GO" id="GO:0046872">
    <property type="term" value="F:metal ion binding"/>
    <property type="evidence" value="ECO:0007669"/>
    <property type="project" value="UniProtKB-KW"/>
</dbReference>
<evidence type="ECO:0000256" key="5">
    <source>
        <dbReference type="ARBA" id="ARBA00022723"/>
    </source>
</evidence>
<organism evidence="11 12">
    <name type="scientific">bacterium (Candidatus Ratteibacteria) CG_4_10_14_3_um_filter_41_18</name>
    <dbReference type="NCBI Taxonomy" id="2014287"/>
    <lineage>
        <taxon>Bacteria</taxon>
        <taxon>Candidatus Ratteibacteria</taxon>
    </lineage>
</organism>
<dbReference type="SFLD" id="SFLDS00029">
    <property type="entry name" value="Radical_SAM"/>
    <property type="match status" value="1"/>
</dbReference>
<accession>A0A2M7M1L4</accession>
<dbReference type="Gene3D" id="3.40.50.280">
    <property type="entry name" value="Cobalamin-binding domain"/>
    <property type="match status" value="1"/>
</dbReference>
<evidence type="ECO:0000256" key="4">
    <source>
        <dbReference type="ARBA" id="ARBA00022691"/>
    </source>
</evidence>
<dbReference type="InterPro" id="IPR006158">
    <property type="entry name" value="Cobalamin-bd"/>
</dbReference>
<evidence type="ECO:0000256" key="8">
    <source>
        <dbReference type="SAM" id="Phobius"/>
    </source>
</evidence>
<sequence length="528" mass="61697">MFDVSKKRYRLRIIIPAYPVFNIYSRVAKGTTALGPVCIASVVNEMEGWDVEVIDENNLRRYGPRSDSIGADHKFLQRVRPADVVGFYGGLTSTIPRLYEIARFYKNKGMITIAGGQHFVEDNIAEALSSDIDYVVIGEGEETIKELLRAIEGKENISEVKGIAYRNNGKVICTPKREPPTDFDRFPLPDFSLVRYARIKLYPVERIRGCGMDCEFCTVKGKPRYATPKRLLECISSLLETRDARHFFIVDDLFGQQRDETIRFCNMLRDYQKNVGRKLDLSVQIRLDKAQDPELLSAMRQAGINMVAIGFESPIEEELEVMRKHIKPENMVSLARTFHNFGFLVHGMFIFGYPLKESVNFKISARERIKRFKNFIKKAKIDTIQVLLPVPLPGTELRHRLQKQKRIYPTRDVGWEYYDGNFPLFEPDEPMTAEKMQTCIRKIMGKFYQFKYLFILGLNIFSFPALIFFLYNIKKGWRRWYRTWRNNLLRYGGWVVTRGWTAEFKKGTFTRRLQTARSYLKEKKEETR</sequence>
<dbReference type="InterPro" id="IPR058240">
    <property type="entry name" value="rSAM_sf"/>
</dbReference>
<dbReference type="EMBL" id="PFJK01000303">
    <property type="protein sequence ID" value="PIX76590.1"/>
    <property type="molecule type" value="Genomic_DNA"/>
</dbReference>
<evidence type="ECO:0000313" key="11">
    <source>
        <dbReference type="EMBL" id="PIX76590.1"/>
    </source>
</evidence>
<dbReference type="GO" id="GO:0003824">
    <property type="term" value="F:catalytic activity"/>
    <property type="evidence" value="ECO:0007669"/>
    <property type="project" value="InterPro"/>
</dbReference>
<keyword evidence="6" id="KW-0408">Iron</keyword>
<dbReference type="Gene3D" id="3.80.30.20">
    <property type="entry name" value="tm_1862 like domain"/>
    <property type="match status" value="1"/>
</dbReference>
<keyword evidence="8" id="KW-0472">Membrane</keyword>
<keyword evidence="4" id="KW-0949">S-adenosyl-L-methionine</keyword>
<dbReference type="GO" id="GO:0051539">
    <property type="term" value="F:4 iron, 4 sulfur cluster binding"/>
    <property type="evidence" value="ECO:0007669"/>
    <property type="project" value="UniProtKB-KW"/>
</dbReference>
<keyword evidence="5" id="KW-0479">Metal-binding</keyword>
<feature type="domain" description="B12-binding" evidence="9">
    <location>
        <begin position="19"/>
        <end position="158"/>
    </location>
</feature>
<dbReference type="CDD" id="cd02068">
    <property type="entry name" value="radical_SAM_B12_BD"/>
    <property type="match status" value="1"/>
</dbReference>
<dbReference type="InterPro" id="IPR007197">
    <property type="entry name" value="rSAM"/>
</dbReference>
<dbReference type="PANTHER" id="PTHR43409">
    <property type="entry name" value="ANAEROBIC MAGNESIUM-PROTOPORPHYRIN IX MONOMETHYL ESTER CYCLASE-RELATED"/>
    <property type="match status" value="1"/>
</dbReference>